<feature type="coiled-coil region" evidence="1">
    <location>
        <begin position="22"/>
        <end position="49"/>
    </location>
</feature>
<dbReference type="EMBL" id="CP106878">
    <property type="protein sequence ID" value="WAA09685.1"/>
    <property type="molecule type" value="Genomic_DNA"/>
</dbReference>
<dbReference type="KEGG" id="faf:OE104_14390"/>
<protein>
    <submittedName>
        <fullName evidence="2">Uncharacterized protein</fullName>
    </submittedName>
</protein>
<dbReference type="Proteomes" id="UP001164718">
    <property type="component" value="Chromosome"/>
</dbReference>
<keyword evidence="1" id="KW-0175">Coiled coil</keyword>
<accession>A0A9E8LU40</accession>
<keyword evidence="3" id="KW-1185">Reference proteome</keyword>
<name>A0A9E8LU40_9BACI</name>
<evidence type="ECO:0000313" key="3">
    <source>
        <dbReference type="Proteomes" id="UP001164718"/>
    </source>
</evidence>
<reference evidence="2" key="1">
    <citation type="submission" date="2022-09" db="EMBL/GenBank/DDBJ databases">
        <title>Complete Genomes of Fervidibacillus albus and Fervidibacillus halotolerans isolated from tidal flat sediments.</title>
        <authorList>
            <person name="Kwon K.K."/>
            <person name="Yang S.-H."/>
            <person name="Park M.J."/>
            <person name="Oh H.-M."/>
        </authorList>
    </citation>
    <scope>NUCLEOTIDE SEQUENCE</scope>
    <source>
        <strain evidence="2">MEBiC13591</strain>
    </source>
</reference>
<dbReference type="RefSeq" id="WP_275417468.1">
    <property type="nucleotide sequence ID" value="NZ_CP106878.1"/>
</dbReference>
<organism evidence="2 3">
    <name type="scientific">Fervidibacillus albus</name>
    <dbReference type="NCBI Taxonomy" id="2980026"/>
    <lineage>
        <taxon>Bacteria</taxon>
        <taxon>Bacillati</taxon>
        <taxon>Bacillota</taxon>
        <taxon>Bacilli</taxon>
        <taxon>Bacillales</taxon>
        <taxon>Bacillaceae</taxon>
        <taxon>Fervidibacillus</taxon>
    </lineage>
</organism>
<dbReference type="AlphaFoldDB" id="A0A9E8LU40"/>
<gene>
    <name evidence="2" type="ORF">OE104_14390</name>
</gene>
<proteinExistence type="predicted"/>
<evidence type="ECO:0000313" key="2">
    <source>
        <dbReference type="EMBL" id="WAA09685.1"/>
    </source>
</evidence>
<sequence>MQKVKEQTIQRDELIRMLIQIIGKTNERIVNLEVKVKNLEDEWKNRQSKTV</sequence>
<evidence type="ECO:0000256" key="1">
    <source>
        <dbReference type="SAM" id="Coils"/>
    </source>
</evidence>